<dbReference type="SUPFAM" id="SSF49482">
    <property type="entry name" value="Aromatic compound dioxygenase"/>
    <property type="match status" value="1"/>
</dbReference>
<dbReference type="InterPro" id="IPR050770">
    <property type="entry name" value="Intradiol_RC_Dioxygenase"/>
</dbReference>
<dbReference type="GO" id="GO:0008199">
    <property type="term" value="F:ferric iron binding"/>
    <property type="evidence" value="ECO:0007669"/>
    <property type="project" value="InterPro"/>
</dbReference>
<name>A0A6A6I317_9PLEO</name>
<proteinExistence type="inferred from homology"/>
<dbReference type="InterPro" id="IPR007535">
    <property type="entry name" value="Catechol_dOase_N"/>
</dbReference>
<protein>
    <submittedName>
        <fullName evidence="9">Aromatic compound dioxygenase</fullName>
    </submittedName>
</protein>
<evidence type="ECO:0000256" key="4">
    <source>
        <dbReference type="ARBA" id="ARBA00022964"/>
    </source>
</evidence>
<feature type="domain" description="Catechol dioxygenase N-terminal" evidence="8">
    <location>
        <begin position="45"/>
        <end position="117"/>
    </location>
</feature>
<dbReference type="InterPro" id="IPR015889">
    <property type="entry name" value="Intradiol_dOase_core"/>
</dbReference>
<dbReference type="OrthoDB" id="5238185at2759"/>
<comment type="similarity">
    <text evidence="2">Belongs to the intradiol ring-cleavage dioxygenase family.</text>
</comment>
<dbReference type="Proteomes" id="UP000800094">
    <property type="component" value="Unassembled WGS sequence"/>
</dbReference>
<dbReference type="EMBL" id="ML987203">
    <property type="protein sequence ID" value="KAF2244388.1"/>
    <property type="molecule type" value="Genomic_DNA"/>
</dbReference>
<sequence>MSFSVDPDASNTTGSKPKVDVPILKDLTIDNITENVHRINSQADDARLKYVLERLVSHMHDFARETRLSTKEWMAGIEFLTAVGKKCTDVRQEFILLSDTLGLSLLVDSIDHPKPPASTEGTVLGPYHTHDAQDKSAGTNISADPDGEPLLCLCTVKSTTGEPIPGAKIDVWETDSKGVYDVQYEDYSGEKPDGRAVLRSDDQGVFWYKAIVPVPYRIPNDGPVGVMLEKLKRHPWRPSHMHFMFEKEGFDHLITALYLRGDPYETSDAVFGVKESLIVDLGTVNAEQAKKYDIKEGSKLLTYDFVLVTDEDTKKLRDAEAMKAMKALGRDRMKILEGLPVPDVD</sequence>
<dbReference type="AlphaFoldDB" id="A0A6A6I317"/>
<evidence type="ECO:0000256" key="5">
    <source>
        <dbReference type="ARBA" id="ARBA00023002"/>
    </source>
</evidence>
<keyword evidence="5" id="KW-0560">Oxidoreductase</keyword>
<reference evidence="9" key="1">
    <citation type="journal article" date="2020" name="Stud. Mycol.">
        <title>101 Dothideomycetes genomes: a test case for predicting lifestyles and emergence of pathogens.</title>
        <authorList>
            <person name="Haridas S."/>
            <person name="Albert R."/>
            <person name="Binder M."/>
            <person name="Bloem J."/>
            <person name="Labutti K."/>
            <person name="Salamov A."/>
            <person name="Andreopoulos B."/>
            <person name="Baker S."/>
            <person name="Barry K."/>
            <person name="Bills G."/>
            <person name="Bluhm B."/>
            <person name="Cannon C."/>
            <person name="Castanera R."/>
            <person name="Culley D."/>
            <person name="Daum C."/>
            <person name="Ezra D."/>
            <person name="Gonzalez J."/>
            <person name="Henrissat B."/>
            <person name="Kuo A."/>
            <person name="Liang C."/>
            <person name="Lipzen A."/>
            <person name="Lutzoni F."/>
            <person name="Magnuson J."/>
            <person name="Mondo S."/>
            <person name="Nolan M."/>
            <person name="Ohm R."/>
            <person name="Pangilinan J."/>
            <person name="Park H.-J."/>
            <person name="Ramirez L."/>
            <person name="Alfaro M."/>
            <person name="Sun H."/>
            <person name="Tritt A."/>
            <person name="Yoshinaga Y."/>
            <person name="Zwiers L.-H."/>
            <person name="Turgeon B."/>
            <person name="Goodwin S."/>
            <person name="Spatafora J."/>
            <person name="Crous P."/>
            <person name="Grigoriev I."/>
        </authorList>
    </citation>
    <scope>NUCLEOTIDE SEQUENCE</scope>
    <source>
        <strain evidence="9">CBS 122368</strain>
    </source>
</reference>
<evidence type="ECO:0000259" key="8">
    <source>
        <dbReference type="Pfam" id="PF04444"/>
    </source>
</evidence>
<evidence type="ECO:0000259" key="7">
    <source>
        <dbReference type="Pfam" id="PF00775"/>
    </source>
</evidence>
<comment type="cofactor">
    <cofactor evidence="1">
        <name>Fe(3+)</name>
        <dbReference type="ChEBI" id="CHEBI:29034"/>
    </cofactor>
</comment>
<dbReference type="GO" id="GO:0018576">
    <property type="term" value="F:catechol 1,2-dioxygenase activity"/>
    <property type="evidence" value="ECO:0007669"/>
    <property type="project" value="InterPro"/>
</dbReference>
<accession>A0A6A6I317</accession>
<evidence type="ECO:0000313" key="10">
    <source>
        <dbReference type="Proteomes" id="UP000800094"/>
    </source>
</evidence>
<dbReference type="InterPro" id="IPR039390">
    <property type="entry name" value="1_2-HQD/HQD"/>
</dbReference>
<dbReference type="PANTHER" id="PTHR33711:SF7">
    <property type="entry name" value="INTRADIOL RING-CLEAVAGE DIOXYGENASES DOMAIN-CONTAINING PROTEIN-RELATED"/>
    <property type="match status" value="1"/>
</dbReference>
<organism evidence="9 10">
    <name type="scientific">Trematosphaeria pertusa</name>
    <dbReference type="NCBI Taxonomy" id="390896"/>
    <lineage>
        <taxon>Eukaryota</taxon>
        <taxon>Fungi</taxon>
        <taxon>Dikarya</taxon>
        <taxon>Ascomycota</taxon>
        <taxon>Pezizomycotina</taxon>
        <taxon>Dothideomycetes</taxon>
        <taxon>Pleosporomycetidae</taxon>
        <taxon>Pleosporales</taxon>
        <taxon>Massarineae</taxon>
        <taxon>Trematosphaeriaceae</taxon>
        <taxon>Trematosphaeria</taxon>
    </lineage>
</organism>
<dbReference type="CDD" id="cd03461">
    <property type="entry name" value="1_2-HQD"/>
    <property type="match status" value="1"/>
</dbReference>
<evidence type="ECO:0000256" key="3">
    <source>
        <dbReference type="ARBA" id="ARBA00022723"/>
    </source>
</evidence>
<keyword evidence="6" id="KW-0408">Iron</keyword>
<keyword evidence="3" id="KW-0479">Metal-binding</keyword>
<keyword evidence="4 9" id="KW-0223">Dioxygenase</keyword>
<evidence type="ECO:0000256" key="6">
    <source>
        <dbReference type="ARBA" id="ARBA00023004"/>
    </source>
</evidence>
<dbReference type="GO" id="GO:0009712">
    <property type="term" value="P:catechol-containing compound metabolic process"/>
    <property type="evidence" value="ECO:0007669"/>
    <property type="project" value="InterPro"/>
</dbReference>
<dbReference type="InterPro" id="IPR000627">
    <property type="entry name" value="Intradiol_dOase_C"/>
</dbReference>
<keyword evidence="10" id="KW-1185">Reference proteome</keyword>
<dbReference type="Pfam" id="PF00775">
    <property type="entry name" value="Dioxygenase_C"/>
    <property type="match status" value="1"/>
</dbReference>
<evidence type="ECO:0000313" key="9">
    <source>
        <dbReference type="EMBL" id="KAF2244388.1"/>
    </source>
</evidence>
<dbReference type="Gene3D" id="2.60.130.10">
    <property type="entry name" value="Aromatic compound dioxygenase"/>
    <property type="match status" value="1"/>
</dbReference>
<gene>
    <name evidence="9" type="ORF">BU26DRAFT_608819</name>
</gene>
<evidence type="ECO:0000256" key="2">
    <source>
        <dbReference type="ARBA" id="ARBA00007825"/>
    </source>
</evidence>
<dbReference type="Pfam" id="PF04444">
    <property type="entry name" value="Dioxygenase_N"/>
    <property type="match status" value="1"/>
</dbReference>
<dbReference type="RefSeq" id="XP_033679392.1">
    <property type="nucleotide sequence ID" value="XM_033835883.1"/>
</dbReference>
<evidence type="ECO:0000256" key="1">
    <source>
        <dbReference type="ARBA" id="ARBA00001965"/>
    </source>
</evidence>
<dbReference type="PANTHER" id="PTHR33711">
    <property type="entry name" value="DIOXYGENASE, PUTATIVE (AFU_ORTHOLOGUE AFUA_2G02910)-RELATED"/>
    <property type="match status" value="1"/>
</dbReference>
<dbReference type="GeneID" id="54589213"/>
<feature type="domain" description="Intradiol ring-cleavage dioxygenases" evidence="7">
    <location>
        <begin position="125"/>
        <end position="307"/>
    </location>
</feature>